<gene>
    <name evidence="1" type="ORF">HUT09_03780</name>
</gene>
<evidence type="ECO:0000313" key="1">
    <source>
        <dbReference type="EMBL" id="QKW41745.1"/>
    </source>
</evidence>
<dbReference type="Proteomes" id="UP000509345">
    <property type="component" value="Chromosome"/>
</dbReference>
<dbReference type="RefSeq" id="WP_176143215.1">
    <property type="nucleotide sequence ID" value="NZ_CP054926.1"/>
</dbReference>
<evidence type="ECO:0000313" key="2">
    <source>
        <dbReference type="Proteomes" id="UP000509345"/>
    </source>
</evidence>
<accession>A0A7H8MJK0</accession>
<protein>
    <submittedName>
        <fullName evidence="1">Uncharacterized protein</fullName>
    </submittedName>
</protein>
<name>A0A7H8MJK0_STRMI</name>
<proteinExistence type="predicted"/>
<dbReference type="AlphaFoldDB" id="A0A7H8MJK0"/>
<dbReference type="GeneID" id="87630312"/>
<reference evidence="1 2" key="1">
    <citation type="submission" date="2020-06" db="EMBL/GenBank/DDBJ databases">
        <title>Genome mining for natural products.</title>
        <authorList>
            <person name="Zhang B."/>
            <person name="Shi J."/>
            <person name="Ge H."/>
        </authorList>
    </citation>
    <scope>NUCLEOTIDE SEQUENCE [LARGE SCALE GENOMIC DNA]</scope>
    <source>
        <strain evidence="1 2">NA06532</strain>
    </source>
</reference>
<organism evidence="1 2">
    <name type="scientific">Streptomyces microflavus</name>
    <name type="common">Streptomyces lipmanii</name>
    <dbReference type="NCBI Taxonomy" id="1919"/>
    <lineage>
        <taxon>Bacteria</taxon>
        <taxon>Bacillati</taxon>
        <taxon>Actinomycetota</taxon>
        <taxon>Actinomycetes</taxon>
        <taxon>Kitasatosporales</taxon>
        <taxon>Streptomycetaceae</taxon>
        <taxon>Streptomyces</taxon>
    </lineage>
</organism>
<dbReference type="EMBL" id="CP054926">
    <property type="protein sequence ID" value="QKW41745.1"/>
    <property type="molecule type" value="Genomic_DNA"/>
</dbReference>
<sequence length="89" mass="9975">MLDKIRTIRAARAKESEARRRHNQGMSAAQEVALHSLLGRPERLKAVISLAFAKYRLDLTEEEAAKFLDGAFARHGLLSQLSGTEDDNR</sequence>